<feature type="region of interest" description="Disordered" evidence="3">
    <location>
        <begin position="1"/>
        <end position="25"/>
    </location>
</feature>
<dbReference type="EMBL" id="KV417575">
    <property type="protein sequence ID" value="KZP18143.1"/>
    <property type="molecule type" value="Genomic_DNA"/>
</dbReference>
<evidence type="ECO:0000256" key="2">
    <source>
        <dbReference type="ARBA" id="ARBA00023242"/>
    </source>
</evidence>
<reference evidence="5 6" key="1">
    <citation type="journal article" date="2016" name="Mol. Biol. Evol.">
        <title>Comparative Genomics of Early-Diverging Mushroom-Forming Fungi Provides Insights into the Origins of Lignocellulose Decay Capabilities.</title>
        <authorList>
            <person name="Nagy L.G."/>
            <person name="Riley R."/>
            <person name="Tritt A."/>
            <person name="Adam C."/>
            <person name="Daum C."/>
            <person name="Floudas D."/>
            <person name="Sun H."/>
            <person name="Yadav J.S."/>
            <person name="Pangilinan J."/>
            <person name="Larsson K.H."/>
            <person name="Matsuura K."/>
            <person name="Barry K."/>
            <person name="Labutti K."/>
            <person name="Kuo R."/>
            <person name="Ohm R.A."/>
            <person name="Bhattacharya S.S."/>
            <person name="Shirouzu T."/>
            <person name="Yoshinaga Y."/>
            <person name="Martin F.M."/>
            <person name="Grigoriev I.V."/>
            <person name="Hibbett D.S."/>
        </authorList>
    </citation>
    <scope>NUCLEOTIDE SEQUENCE [LARGE SCALE GENOMIC DNA]</scope>
    <source>
        <strain evidence="5 6">CBS 109695</strain>
    </source>
</reference>
<dbReference type="CDD" id="cd00067">
    <property type="entry name" value="GAL4"/>
    <property type="match status" value="1"/>
</dbReference>
<dbReference type="PROSITE" id="PS50048">
    <property type="entry name" value="ZN2_CY6_FUNGAL_2"/>
    <property type="match status" value="1"/>
</dbReference>
<feature type="domain" description="Zn(2)-C6 fungal-type" evidence="4">
    <location>
        <begin position="30"/>
        <end position="63"/>
    </location>
</feature>
<dbReference type="Pfam" id="PF00172">
    <property type="entry name" value="Zn_clus"/>
    <property type="match status" value="1"/>
</dbReference>
<dbReference type="InterPro" id="IPR050613">
    <property type="entry name" value="Sec_Metabolite_Reg"/>
</dbReference>
<dbReference type="CDD" id="cd12148">
    <property type="entry name" value="fungal_TF_MHR"/>
    <property type="match status" value="1"/>
</dbReference>
<organism evidence="5 6">
    <name type="scientific">Athelia psychrophila</name>
    <dbReference type="NCBI Taxonomy" id="1759441"/>
    <lineage>
        <taxon>Eukaryota</taxon>
        <taxon>Fungi</taxon>
        <taxon>Dikarya</taxon>
        <taxon>Basidiomycota</taxon>
        <taxon>Agaricomycotina</taxon>
        <taxon>Agaricomycetes</taxon>
        <taxon>Agaricomycetidae</taxon>
        <taxon>Atheliales</taxon>
        <taxon>Atheliaceae</taxon>
        <taxon>Athelia</taxon>
    </lineage>
</organism>
<evidence type="ECO:0000256" key="1">
    <source>
        <dbReference type="ARBA" id="ARBA00004123"/>
    </source>
</evidence>
<feature type="compositionally biased region" description="Basic and acidic residues" evidence="3">
    <location>
        <begin position="1"/>
        <end position="16"/>
    </location>
</feature>
<evidence type="ECO:0000313" key="6">
    <source>
        <dbReference type="Proteomes" id="UP000076532"/>
    </source>
</evidence>
<dbReference type="PANTHER" id="PTHR31001">
    <property type="entry name" value="UNCHARACTERIZED TRANSCRIPTIONAL REGULATORY PROTEIN"/>
    <property type="match status" value="1"/>
</dbReference>
<comment type="subcellular location">
    <subcellularLocation>
        <location evidence="1">Nucleus</location>
    </subcellularLocation>
</comment>
<sequence length="746" mass="84457">MSTDEPQHRSHGDGPEKKRRRVGTARRALSCTECKRRKTKCSSLGMTPCASCVQRGKPEECRWESVSGTGEAVIQPTEQPFALASEVETLKQQLHELYDYVHHGTSSSRGQSYSATSPPDQTSAAYLPQARNHDRASPMSGQVALISATDVDRRLESSVSVLESLVEKEERLMHNAAKTLPNNTSARPTRLPLALDPTTRGEVVLDSVYAILPERVLAMRLTKSYFQGALQLGWHILHKPLFMQEEHDFYALEPNMQRSETDPAWIAVYLMVLALAIHEMDSREVEILFPLYNTEEVSRLSMALHQASVLALEVADCDSIPQIRHLQAALLYVPFLLHFGSGDGDRNKGLRHVVEAINTAQWLNLDQLDLSRVPMHDAAFRKCSPRVAFELCKRLFHMLSFLDGLVWKSPGHWKLAEAATRASATQLPLNLNDEDLDNEDAQELPFTEVTHATIARMGSLFALHTRMYVKDMHHGGLMSYENILKSDAALKTVLDQFPRPLRPIPGKICNWMQITMYSSLNYRFLRLHRPYMARGYVDEEYKLSTECSISSAKNIIECQRLMMECPHLRPNFCKQWILGAALVLTVDLVISIDLSLGEHSRPQINCPVISSKRLYVTHTLEIFRQVFPEDRTPRVTSQCCKIVEGLLTAVEERMHTHSEGLHPKGDLQDFFDGVSAGLVARRNETDNRNQPFEIAPDMSMLEFFINENQERETQDTQDMLGAWDDMFKDILVRDPNSGPIDASRIV</sequence>
<dbReference type="SUPFAM" id="SSF57701">
    <property type="entry name" value="Zn2/Cys6 DNA-binding domain"/>
    <property type="match status" value="1"/>
</dbReference>
<dbReference type="PROSITE" id="PS00463">
    <property type="entry name" value="ZN2_CY6_FUNGAL_1"/>
    <property type="match status" value="1"/>
</dbReference>
<dbReference type="PANTHER" id="PTHR31001:SF90">
    <property type="entry name" value="CENTROMERE DNA-BINDING PROTEIN COMPLEX CBF3 SUBUNIT B"/>
    <property type="match status" value="1"/>
</dbReference>
<keyword evidence="2" id="KW-0539">Nucleus</keyword>
<dbReference type="STRING" id="436010.A0A166GT99"/>
<evidence type="ECO:0000313" key="5">
    <source>
        <dbReference type="EMBL" id="KZP18143.1"/>
    </source>
</evidence>
<dbReference type="GO" id="GO:0005634">
    <property type="term" value="C:nucleus"/>
    <property type="evidence" value="ECO:0007669"/>
    <property type="project" value="UniProtKB-SubCell"/>
</dbReference>
<gene>
    <name evidence="5" type="ORF">FIBSPDRAFT_1046372</name>
</gene>
<evidence type="ECO:0000256" key="3">
    <source>
        <dbReference type="SAM" id="MobiDB-lite"/>
    </source>
</evidence>
<dbReference type="InterPro" id="IPR036864">
    <property type="entry name" value="Zn2-C6_fun-type_DNA-bd_sf"/>
</dbReference>
<dbReference type="SMART" id="SM00066">
    <property type="entry name" value="GAL4"/>
    <property type="match status" value="1"/>
</dbReference>
<dbReference type="OrthoDB" id="3364175at2759"/>
<dbReference type="AlphaFoldDB" id="A0A166GT99"/>
<dbReference type="InterPro" id="IPR001138">
    <property type="entry name" value="Zn2Cys6_DnaBD"/>
</dbReference>
<accession>A0A166GT99</accession>
<keyword evidence="6" id="KW-1185">Reference proteome</keyword>
<protein>
    <recommendedName>
        <fullName evidence="4">Zn(2)-C6 fungal-type domain-containing protein</fullName>
    </recommendedName>
</protein>
<evidence type="ECO:0000259" key="4">
    <source>
        <dbReference type="PROSITE" id="PS50048"/>
    </source>
</evidence>
<proteinExistence type="predicted"/>
<name>A0A166GT99_9AGAM</name>
<dbReference type="GO" id="GO:0000981">
    <property type="term" value="F:DNA-binding transcription factor activity, RNA polymerase II-specific"/>
    <property type="evidence" value="ECO:0007669"/>
    <property type="project" value="InterPro"/>
</dbReference>
<feature type="region of interest" description="Disordered" evidence="3">
    <location>
        <begin position="104"/>
        <end position="124"/>
    </location>
</feature>
<dbReference type="GO" id="GO:0008270">
    <property type="term" value="F:zinc ion binding"/>
    <property type="evidence" value="ECO:0007669"/>
    <property type="project" value="InterPro"/>
</dbReference>
<dbReference type="Proteomes" id="UP000076532">
    <property type="component" value="Unassembled WGS sequence"/>
</dbReference>
<dbReference type="Gene3D" id="4.10.240.10">
    <property type="entry name" value="Zn(2)-C6 fungal-type DNA-binding domain"/>
    <property type="match status" value="1"/>
</dbReference>